<reference evidence="3" key="2">
    <citation type="submission" date="2020-09" db="EMBL/GenBank/DDBJ databases">
        <authorList>
            <person name="Sun Q."/>
            <person name="Ohkuma M."/>
        </authorList>
    </citation>
    <scope>NUCLEOTIDE SEQUENCE</scope>
    <source>
        <strain evidence="3">JCM 30804</strain>
    </source>
</reference>
<dbReference type="GO" id="GO:0006508">
    <property type="term" value="P:proteolysis"/>
    <property type="evidence" value="ECO:0007669"/>
    <property type="project" value="InterPro"/>
</dbReference>
<dbReference type="Proteomes" id="UP000613743">
    <property type="component" value="Unassembled WGS sequence"/>
</dbReference>
<dbReference type="GO" id="GO:0008236">
    <property type="term" value="F:serine-type peptidase activity"/>
    <property type="evidence" value="ECO:0007669"/>
    <property type="project" value="InterPro"/>
</dbReference>
<dbReference type="Gene3D" id="3.30.750.170">
    <property type="match status" value="1"/>
</dbReference>
<feature type="signal peptide" evidence="1">
    <location>
        <begin position="1"/>
        <end position="20"/>
    </location>
</feature>
<keyword evidence="1" id="KW-0732">Signal</keyword>
<name>A0A917JT64_9GAMM</name>
<dbReference type="InterPro" id="IPR029045">
    <property type="entry name" value="ClpP/crotonase-like_dom_sf"/>
</dbReference>
<dbReference type="GO" id="GO:0004175">
    <property type="term" value="F:endopeptidase activity"/>
    <property type="evidence" value="ECO:0007669"/>
    <property type="project" value="TreeGrafter"/>
</dbReference>
<evidence type="ECO:0000313" key="4">
    <source>
        <dbReference type="Proteomes" id="UP000613743"/>
    </source>
</evidence>
<dbReference type="InterPro" id="IPR005151">
    <property type="entry name" value="Tail-specific_protease"/>
</dbReference>
<dbReference type="PROSITE" id="PS51257">
    <property type="entry name" value="PROKAR_LIPOPROTEIN"/>
    <property type="match status" value="1"/>
</dbReference>
<dbReference type="PANTHER" id="PTHR32060">
    <property type="entry name" value="TAIL-SPECIFIC PROTEASE"/>
    <property type="match status" value="1"/>
</dbReference>
<dbReference type="Gene3D" id="2.30.42.10">
    <property type="match status" value="1"/>
</dbReference>
<dbReference type="CDD" id="cd07561">
    <property type="entry name" value="Peptidase_S41_CPP_like"/>
    <property type="match status" value="1"/>
</dbReference>
<sequence>MKPFRIPIYFVISSSLFLSACGGSDSDSSSSTLVPSEGPIWVQGQFIEDSRFAAQCETPRVGIDPQTGRTYPDLLGSAFDEKMWMRSWSNNTYLWYDEVVDRDPAGFTVANYFEQLKTNELDANGAAKDNFHFQMPTVDWQAQSQSGTQLGYGMEFKIVAATPPRKIVVAYTEPDSPAALASVVRGEEIIAINGVDAVSTIDGAEINVLNSALFPSDDSQSYTFTLKEVGSTATRNVVLTPQAVTSSPVHNVKTIQTTSGKVGYFQFNSHIATAELALKNAFDTLQAENVDDLVLDVRYNGGGLLAIASQLSYMVAGDQQTSNKIFETTSFNDKHPTVNPVTGQTLQPFPFIDEGIGFSLTERTPLPSLNLNRIFILSTDNTCSASEAIINGLRGIDVEVILIGGTTCGKPYGFYPTDNCGTTYFTIQFQGQNHKEFGDYASGFSPMTMPVTEGVRVPGCAVADDFSHKLGDPAEHMLASALQYRIDTTCPSPTGAKAFISRSAQQNTSDANLALEDRRAQTKINSNRLVYLPNK</sequence>
<dbReference type="RefSeq" id="WP_188921121.1">
    <property type="nucleotide sequence ID" value="NZ_BMPZ01000006.1"/>
</dbReference>
<comment type="caution">
    <text evidence="3">The sequence shown here is derived from an EMBL/GenBank/DDBJ whole genome shotgun (WGS) entry which is preliminary data.</text>
</comment>
<dbReference type="SUPFAM" id="SSF52096">
    <property type="entry name" value="ClpP/crotonase"/>
    <property type="match status" value="1"/>
</dbReference>
<dbReference type="InterPro" id="IPR036034">
    <property type="entry name" value="PDZ_sf"/>
</dbReference>
<dbReference type="PANTHER" id="PTHR32060:SF22">
    <property type="entry name" value="CARBOXYL-TERMINAL-PROCESSING PEPTIDASE 3, CHLOROPLASTIC"/>
    <property type="match status" value="1"/>
</dbReference>
<evidence type="ECO:0000259" key="2">
    <source>
        <dbReference type="Pfam" id="PF03572"/>
    </source>
</evidence>
<keyword evidence="4" id="KW-1185">Reference proteome</keyword>
<proteinExistence type="predicted"/>
<protein>
    <submittedName>
        <fullName evidence="3">Peptidase S41</fullName>
    </submittedName>
</protein>
<feature type="chain" id="PRO_5037847701" evidence="1">
    <location>
        <begin position="21"/>
        <end position="535"/>
    </location>
</feature>
<evidence type="ECO:0000313" key="3">
    <source>
        <dbReference type="EMBL" id="GGI85351.1"/>
    </source>
</evidence>
<dbReference type="EMBL" id="BMPZ01000006">
    <property type="protein sequence ID" value="GGI85351.1"/>
    <property type="molecule type" value="Genomic_DNA"/>
</dbReference>
<dbReference type="SUPFAM" id="SSF50156">
    <property type="entry name" value="PDZ domain-like"/>
    <property type="match status" value="1"/>
</dbReference>
<evidence type="ECO:0000256" key="1">
    <source>
        <dbReference type="SAM" id="SignalP"/>
    </source>
</evidence>
<dbReference type="Pfam" id="PF03572">
    <property type="entry name" value="Peptidase_S41"/>
    <property type="match status" value="1"/>
</dbReference>
<dbReference type="AlphaFoldDB" id="A0A917JT64"/>
<organism evidence="3 4">
    <name type="scientific">Shewanella gelidii</name>
    <dbReference type="NCBI Taxonomy" id="1642821"/>
    <lineage>
        <taxon>Bacteria</taxon>
        <taxon>Pseudomonadati</taxon>
        <taxon>Pseudomonadota</taxon>
        <taxon>Gammaproteobacteria</taxon>
        <taxon>Alteromonadales</taxon>
        <taxon>Shewanellaceae</taxon>
        <taxon>Shewanella</taxon>
    </lineage>
</organism>
<feature type="domain" description="Tail specific protease" evidence="2">
    <location>
        <begin position="261"/>
        <end position="410"/>
    </location>
</feature>
<dbReference type="Gene3D" id="3.90.226.10">
    <property type="entry name" value="2-enoyl-CoA Hydratase, Chain A, domain 1"/>
    <property type="match status" value="1"/>
</dbReference>
<reference evidence="3" key="1">
    <citation type="journal article" date="2014" name="Int. J. Syst. Evol. Microbiol.">
        <title>Complete genome sequence of Corynebacterium casei LMG S-19264T (=DSM 44701T), isolated from a smear-ripened cheese.</title>
        <authorList>
            <consortium name="US DOE Joint Genome Institute (JGI-PGF)"/>
            <person name="Walter F."/>
            <person name="Albersmeier A."/>
            <person name="Kalinowski J."/>
            <person name="Ruckert C."/>
        </authorList>
    </citation>
    <scope>NUCLEOTIDE SEQUENCE</scope>
    <source>
        <strain evidence="3">JCM 30804</strain>
    </source>
</reference>
<accession>A0A917JT64</accession>
<gene>
    <name evidence="3" type="ORF">GCM10009332_23350</name>
</gene>